<keyword evidence="1" id="KW-1185">Reference proteome</keyword>
<organism evidence="1 2">
    <name type="scientific">Meloidogyne floridensis</name>
    <dbReference type="NCBI Taxonomy" id="298350"/>
    <lineage>
        <taxon>Eukaryota</taxon>
        <taxon>Metazoa</taxon>
        <taxon>Ecdysozoa</taxon>
        <taxon>Nematoda</taxon>
        <taxon>Chromadorea</taxon>
        <taxon>Rhabditida</taxon>
        <taxon>Tylenchina</taxon>
        <taxon>Tylenchomorpha</taxon>
        <taxon>Tylenchoidea</taxon>
        <taxon>Meloidogynidae</taxon>
        <taxon>Meloidogyninae</taxon>
        <taxon>Meloidogyne</taxon>
    </lineage>
</organism>
<evidence type="ECO:0000313" key="2">
    <source>
        <dbReference type="WBParaSite" id="scf7180000418076.g2060"/>
    </source>
</evidence>
<accession>A0A915NLI9</accession>
<reference evidence="2" key="1">
    <citation type="submission" date="2022-11" db="UniProtKB">
        <authorList>
            <consortium name="WormBaseParasite"/>
        </authorList>
    </citation>
    <scope>IDENTIFICATION</scope>
</reference>
<protein>
    <submittedName>
        <fullName evidence="2">Uncharacterized protein</fullName>
    </submittedName>
</protein>
<sequence>MDILSDKPSIINQFKLKANLYNLACDINEYLKHDRGLDSSNYICDHKSGDENLLRDWNSANLTLCYLTKLGETIKNNPKSDFAKSCSNKGPGRHGIEFRVFATRVGFQIFKKEGRYRITYRVDVIIGFSYSEYTFKEMIATLLSISIGNSENKFAVFIDELNDVVYDYSKAVLATLGEGNIKEILNKEGALSMVGPDMNLNDEQIDANSIDILYVSQTGCEATLDIELNGKRINERFDCYKRPRNLCDILGLEKFNELSHAYDELKELWKTCPCHEEPRPSHIPDSWLYPNPKGRNKRSANVSLKLGESDEDELVNGCKNHSRNKRQLDSTSSEILWKMPIYYAFYDNMLQMWNNARS</sequence>
<proteinExistence type="predicted"/>
<evidence type="ECO:0000313" key="1">
    <source>
        <dbReference type="Proteomes" id="UP000887560"/>
    </source>
</evidence>
<dbReference type="Proteomes" id="UP000887560">
    <property type="component" value="Unplaced"/>
</dbReference>
<name>A0A915NLI9_9BILA</name>
<dbReference type="WBParaSite" id="scf7180000418076.g2060">
    <property type="protein sequence ID" value="scf7180000418076.g2060"/>
    <property type="gene ID" value="scf7180000418076.g2060"/>
</dbReference>
<dbReference type="AlphaFoldDB" id="A0A915NLI9"/>